<reference evidence="1" key="1">
    <citation type="submission" date="2021-01" db="EMBL/GenBank/DDBJ databases">
        <title>Whole genome shotgun sequence of Planobispora takensis NBRC 109077.</title>
        <authorList>
            <person name="Komaki H."/>
            <person name="Tamura T."/>
        </authorList>
    </citation>
    <scope>NUCLEOTIDE SEQUENCE</scope>
    <source>
        <strain evidence="1">NBRC 109077</strain>
    </source>
</reference>
<protein>
    <submittedName>
        <fullName evidence="1">Uncharacterized protein</fullName>
    </submittedName>
</protein>
<name>A0A8J3WYL5_9ACTN</name>
<proteinExistence type="predicted"/>
<evidence type="ECO:0000313" key="2">
    <source>
        <dbReference type="Proteomes" id="UP000634476"/>
    </source>
</evidence>
<evidence type="ECO:0000313" key="1">
    <source>
        <dbReference type="EMBL" id="GII06083.1"/>
    </source>
</evidence>
<organism evidence="1 2">
    <name type="scientific">Planobispora takensis</name>
    <dbReference type="NCBI Taxonomy" id="1367882"/>
    <lineage>
        <taxon>Bacteria</taxon>
        <taxon>Bacillati</taxon>
        <taxon>Actinomycetota</taxon>
        <taxon>Actinomycetes</taxon>
        <taxon>Streptosporangiales</taxon>
        <taxon>Streptosporangiaceae</taxon>
        <taxon>Planobispora</taxon>
    </lineage>
</organism>
<accession>A0A8J3WYL5</accession>
<comment type="caution">
    <text evidence="1">The sequence shown here is derived from an EMBL/GenBank/DDBJ whole genome shotgun (WGS) entry which is preliminary data.</text>
</comment>
<dbReference type="Proteomes" id="UP000634476">
    <property type="component" value="Unassembled WGS sequence"/>
</dbReference>
<gene>
    <name evidence="1" type="ORF">Pta02_80910</name>
</gene>
<dbReference type="EMBL" id="BOOK01000094">
    <property type="protein sequence ID" value="GII06083.1"/>
    <property type="molecule type" value="Genomic_DNA"/>
</dbReference>
<dbReference type="AlphaFoldDB" id="A0A8J3WYL5"/>
<keyword evidence="2" id="KW-1185">Reference proteome</keyword>
<sequence length="89" mass="9965">MQKAIANGSISLHVNMKGFSGSFTEMAKRGLSREMLPHATEEEMGWIARAVANGRRSWDSIHFYGDNGDKVTVPEPDWASFPRLRDLPC</sequence>